<dbReference type="GO" id="GO:0004497">
    <property type="term" value="F:monooxygenase activity"/>
    <property type="evidence" value="ECO:0007669"/>
    <property type="project" value="InterPro"/>
</dbReference>
<name>A0A7J7LT97_9MAGN</name>
<organism evidence="3 4">
    <name type="scientific">Kingdonia uniflora</name>
    <dbReference type="NCBI Taxonomy" id="39325"/>
    <lineage>
        <taxon>Eukaryota</taxon>
        <taxon>Viridiplantae</taxon>
        <taxon>Streptophyta</taxon>
        <taxon>Embryophyta</taxon>
        <taxon>Tracheophyta</taxon>
        <taxon>Spermatophyta</taxon>
        <taxon>Magnoliopsida</taxon>
        <taxon>Ranunculales</taxon>
        <taxon>Circaeasteraceae</taxon>
        <taxon>Kingdonia</taxon>
    </lineage>
</organism>
<dbReference type="Gene3D" id="1.10.630.10">
    <property type="entry name" value="Cytochrome P450"/>
    <property type="match status" value="2"/>
</dbReference>
<accession>A0A7J7LT97</accession>
<dbReference type="Proteomes" id="UP000541444">
    <property type="component" value="Unassembled WGS sequence"/>
</dbReference>
<evidence type="ECO:0008006" key="5">
    <source>
        <dbReference type="Google" id="ProtNLM"/>
    </source>
</evidence>
<dbReference type="PANTHER" id="PTHR24286">
    <property type="entry name" value="CYTOCHROME P450 26"/>
    <property type="match status" value="1"/>
</dbReference>
<dbReference type="SUPFAM" id="SSF48264">
    <property type="entry name" value="Cytochrome P450"/>
    <property type="match status" value="1"/>
</dbReference>
<evidence type="ECO:0000313" key="4">
    <source>
        <dbReference type="Proteomes" id="UP000541444"/>
    </source>
</evidence>
<dbReference type="PANTHER" id="PTHR24286:SF12">
    <property type="entry name" value="CYTOCHROME P450 FAMILY PROTEIN, EXPRESSED"/>
    <property type="match status" value="1"/>
</dbReference>
<keyword evidence="4" id="KW-1185">Reference proteome</keyword>
<comment type="caution">
    <text evidence="3">The sequence shown here is derived from an EMBL/GenBank/DDBJ whole genome shotgun (WGS) entry which is preliminary data.</text>
</comment>
<keyword evidence="1" id="KW-0479">Metal-binding</keyword>
<dbReference type="GO" id="GO:0020037">
    <property type="term" value="F:heme binding"/>
    <property type="evidence" value="ECO:0007669"/>
    <property type="project" value="InterPro"/>
</dbReference>
<dbReference type="GO" id="GO:0010268">
    <property type="term" value="P:brassinosteroid homeostasis"/>
    <property type="evidence" value="ECO:0007669"/>
    <property type="project" value="TreeGrafter"/>
</dbReference>
<dbReference type="AlphaFoldDB" id="A0A7J7LT97"/>
<gene>
    <name evidence="3" type="ORF">GIB67_028886</name>
</gene>
<reference evidence="3 4" key="1">
    <citation type="journal article" date="2020" name="IScience">
        <title>Genome Sequencing of the Endangered Kingdonia uniflora (Circaeasteraceae, Ranunculales) Reveals Potential Mechanisms of Evolutionary Specialization.</title>
        <authorList>
            <person name="Sun Y."/>
            <person name="Deng T."/>
            <person name="Zhang A."/>
            <person name="Moore M.J."/>
            <person name="Landis J.B."/>
            <person name="Lin N."/>
            <person name="Zhang H."/>
            <person name="Zhang X."/>
            <person name="Huang J."/>
            <person name="Zhang X."/>
            <person name="Sun H."/>
            <person name="Wang H."/>
        </authorList>
    </citation>
    <scope>NUCLEOTIDE SEQUENCE [LARGE SCALE GENOMIC DNA]</scope>
    <source>
        <strain evidence="3">TB1705</strain>
        <tissue evidence="3">Leaf</tissue>
    </source>
</reference>
<dbReference type="GO" id="GO:0016125">
    <property type="term" value="P:sterol metabolic process"/>
    <property type="evidence" value="ECO:0007669"/>
    <property type="project" value="TreeGrafter"/>
</dbReference>
<dbReference type="InterPro" id="IPR036396">
    <property type="entry name" value="Cyt_P450_sf"/>
</dbReference>
<protein>
    <recommendedName>
        <fullName evidence="5">Cytochrome P450</fullName>
    </recommendedName>
</protein>
<sequence length="210" mass="24092">MRESEMEVIRTGDRAILDSWENCVIIYGDGVGMYKTHLFGSPSIIGCSPAFNKFVMQNDDLFSFRRSTPDIVGQKSLVVLNGKAHTRPRSYVFNSINKPDALQKIAKLVQPRIVASFRSWVEKGKIRGIEETRKVVEETIRMANIAAFTFRLVSQDIEYKGHMPPKCWKVLVWLRCMHNDRNNFDNQCVLTQTDGMYGYVTPDDVHILLD</sequence>
<evidence type="ECO:0000256" key="2">
    <source>
        <dbReference type="ARBA" id="ARBA00023004"/>
    </source>
</evidence>
<keyword evidence="2" id="KW-0408">Iron</keyword>
<dbReference type="OrthoDB" id="1670612at2759"/>
<proteinExistence type="predicted"/>
<dbReference type="EMBL" id="JACGCM010002027">
    <property type="protein sequence ID" value="KAF6145891.1"/>
    <property type="molecule type" value="Genomic_DNA"/>
</dbReference>
<dbReference type="GO" id="GO:0016132">
    <property type="term" value="P:brassinosteroid biosynthetic process"/>
    <property type="evidence" value="ECO:0007669"/>
    <property type="project" value="TreeGrafter"/>
</dbReference>
<dbReference type="GO" id="GO:0016705">
    <property type="term" value="F:oxidoreductase activity, acting on paired donors, with incorporation or reduction of molecular oxygen"/>
    <property type="evidence" value="ECO:0007669"/>
    <property type="project" value="InterPro"/>
</dbReference>
<evidence type="ECO:0000256" key="1">
    <source>
        <dbReference type="ARBA" id="ARBA00022723"/>
    </source>
</evidence>
<evidence type="ECO:0000313" key="3">
    <source>
        <dbReference type="EMBL" id="KAF6145891.1"/>
    </source>
</evidence>
<dbReference type="GO" id="GO:0005506">
    <property type="term" value="F:iron ion binding"/>
    <property type="evidence" value="ECO:0007669"/>
    <property type="project" value="InterPro"/>
</dbReference>